<evidence type="ECO:0000259" key="4">
    <source>
        <dbReference type="PROSITE" id="PS50923"/>
    </source>
</evidence>
<dbReference type="AlphaFoldDB" id="A0AAN8F9M3"/>
<dbReference type="Proteomes" id="UP001331761">
    <property type="component" value="Unassembled WGS sequence"/>
</dbReference>
<feature type="disulfide bond" evidence="2">
    <location>
        <begin position="53"/>
        <end position="80"/>
    </location>
</feature>
<dbReference type="InterPro" id="IPR000436">
    <property type="entry name" value="Sushi_SCR_CCP_dom"/>
</dbReference>
<evidence type="ECO:0000256" key="1">
    <source>
        <dbReference type="ARBA" id="ARBA00023157"/>
    </source>
</evidence>
<dbReference type="Gene3D" id="2.10.70.10">
    <property type="entry name" value="Complement Module, domain 1"/>
    <property type="match status" value="2"/>
</dbReference>
<feature type="domain" description="Sushi" evidence="4">
    <location>
        <begin position="86"/>
        <end position="144"/>
    </location>
</feature>
<protein>
    <submittedName>
        <fullName evidence="5">Sushi domain protein</fullName>
    </submittedName>
</protein>
<feature type="disulfide bond" evidence="2">
    <location>
        <begin position="115"/>
        <end position="142"/>
    </location>
</feature>
<dbReference type="SUPFAM" id="SSF57535">
    <property type="entry name" value="Complement control module/SCR domain"/>
    <property type="match status" value="2"/>
</dbReference>
<keyword evidence="6" id="KW-1185">Reference proteome</keyword>
<feature type="chain" id="PRO_5043048638" evidence="3">
    <location>
        <begin position="25"/>
        <end position="364"/>
    </location>
</feature>
<accession>A0AAN8F9M3</accession>
<dbReference type="CDD" id="cd00033">
    <property type="entry name" value="CCP"/>
    <property type="match status" value="1"/>
</dbReference>
<evidence type="ECO:0000313" key="5">
    <source>
        <dbReference type="EMBL" id="KAK5972024.1"/>
    </source>
</evidence>
<comment type="caution">
    <text evidence="5">The sequence shown here is derived from an EMBL/GenBank/DDBJ whole genome shotgun (WGS) entry which is preliminary data.</text>
</comment>
<evidence type="ECO:0000313" key="6">
    <source>
        <dbReference type="Proteomes" id="UP001331761"/>
    </source>
</evidence>
<keyword evidence="1 2" id="KW-1015">Disulfide bond</keyword>
<keyword evidence="2" id="KW-0768">Sushi</keyword>
<proteinExistence type="predicted"/>
<evidence type="ECO:0000256" key="3">
    <source>
        <dbReference type="SAM" id="SignalP"/>
    </source>
</evidence>
<sequence>MWRSEHWCLLQNLLVIALLPYGSTDCPPPRAPDGVLLDAKPPYTEGSTVYARCPGNGQIIGPVSMTCTFGMWVPPLLGHCTNDPSNFCPTPQVPDRARLTRQGPFATGDRVGIICDGGGHVIGVSSLACVFGQWAPPFFSDCSNSIRYSCEVPAPPIGITLSAHGLLPSDSTVTATCTEDMKVFVGVPTIRCVLGNWVPARFGFCLDISEIGNVVYNNGYGQVIVKFPREPLIQEMGNDQLLIKSFEGGYGIFSVKGYRGLPDSEGYNWSIQNNQIYRDGVQLPNNSGNFAIVRLTGFRRLAPYSGVSSVPDRTGVVVKNNIFYLNGVPMAEKTGSGPTGVEVTSMKTGSNAFNIASNNFLGFY</sequence>
<dbReference type="EMBL" id="WIXE01017102">
    <property type="protein sequence ID" value="KAK5972024.1"/>
    <property type="molecule type" value="Genomic_DNA"/>
</dbReference>
<organism evidence="5 6">
    <name type="scientific">Trichostrongylus colubriformis</name>
    <name type="common">Black scour worm</name>
    <dbReference type="NCBI Taxonomy" id="6319"/>
    <lineage>
        <taxon>Eukaryota</taxon>
        <taxon>Metazoa</taxon>
        <taxon>Ecdysozoa</taxon>
        <taxon>Nematoda</taxon>
        <taxon>Chromadorea</taxon>
        <taxon>Rhabditida</taxon>
        <taxon>Rhabditina</taxon>
        <taxon>Rhabditomorpha</taxon>
        <taxon>Strongyloidea</taxon>
        <taxon>Trichostrongylidae</taxon>
        <taxon>Trichostrongylus</taxon>
    </lineage>
</organism>
<dbReference type="PROSITE" id="PS50923">
    <property type="entry name" value="SUSHI"/>
    <property type="match status" value="2"/>
</dbReference>
<comment type="caution">
    <text evidence="2">Lacks conserved residue(s) required for the propagation of feature annotation.</text>
</comment>
<evidence type="ECO:0000256" key="2">
    <source>
        <dbReference type="PROSITE-ProRule" id="PRU00302"/>
    </source>
</evidence>
<feature type="signal peptide" evidence="3">
    <location>
        <begin position="1"/>
        <end position="24"/>
    </location>
</feature>
<dbReference type="InterPro" id="IPR035976">
    <property type="entry name" value="Sushi/SCR/CCP_sf"/>
</dbReference>
<gene>
    <name evidence="5" type="ORF">GCK32_004496</name>
</gene>
<feature type="domain" description="Sushi" evidence="4">
    <location>
        <begin position="24"/>
        <end position="82"/>
    </location>
</feature>
<keyword evidence="3" id="KW-0732">Signal</keyword>
<reference evidence="5 6" key="1">
    <citation type="submission" date="2019-10" db="EMBL/GenBank/DDBJ databases">
        <title>Assembly and Annotation for the nematode Trichostrongylus colubriformis.</title>
        <authorList>
            <person name="Martin J."/>
        </authorList>
    </citation>
    <scope>NUCLEOTIDE SEQUENCE [LARGE SCALE GENOMIC DNA]</scope>
    <source>
        <strain evidence="5">G859</strain>
        <tissue evidence="5">Whole worm</tissue>
    </source>
</reference>
<name>A0AAN8F9M3_TRICO</name>
<dbReference type="SMART" id="SM00032">
    <property type="entry name" value="CCP"/>
    <property type="match status" value="3"/>
</dbReference>